<feature type="region of interest" description="Disordered" evidence="1">
    <location>
        <begin position="381"/>
        <end position="400"/>
    </location>
</feature>
<feature type="region of interest" description="Disordered" evidence="1">
    <location>
        <begin position="110"/>
        <end position="131"/>
    </location>
</feature>
<dbReference type="AlphaFoldDB" id="T0Q6H4"/>
<name>T0Q6H4_SAPDV</name>
<dbReference type="eggNOG" id="ENOG502S96X">
    <property type="taxonomic scope" value="Eukaryota"/>
</dbReference>
<feature type="compositionally biased region" description="Polar residues" evidence="1">
    <location>
        <begin position="384"/>
        <end position="400"/>
    </location>
</feature>
<keyword evidence="3" id="KW-1185">Reference proteome</keyword>
<dbReference type="RefSeq" id="XP_008617509.1">
    <property type="nucleotide sequence ID" value="XM_008619287.1"/>
</dbReference>
<feature type="region of interest" description="Disordered" evidence="1">
    <location>
        <begin position="415"/>
        <end position="434"/>
    </location>
</feature>
<feature type="compositionally biased region" description="Low complexity" evidence="1">
    <location>
        <begin position="469"/>
        <end position="478"/>
    </location>
</feature>
<dbReference type="STRING" id="1156394.T0Q6H4"/>
<proteinExistence type="predicted"/>
<feature type="compositionally biased region" description="Low complexity" evidence="1">
    <location>
        <begin position="591"/>
        <end position="608"/>
    </location>
</feature>
<dbReference type="PROSITE" id="PS50096">
    <property type="entry name" value="IQ"/>
    <property type="match status" value="1"/>
</dbReference>
<feature type="region of interest" description="Disordered" evidence="1">
    <location>
        <begin position="261"/>
        <end position="340"/>
    </location>
</feature>
<evidence type="ECO:0000256" key="1">
    <source>
        <dbReference type="SAM" id="MobiDB-lite"/>
    </source>
</evidence>
<dbReference type="InParanoid" id="T0Q6H4"/>
<feature type="compositionally biased region" description="Basic residues" evidence="1">
    <location>
        <begin position="113"/>
        <end position="131"/>
    </location>
</feature>
<dbReference type="GeneID" id="19953932"/>
<feature type="compositionally biased region" description="Low complexity" evidence="1">
    <location>
        <begin position="616"/>
        <end position="628"/>
    </location>
</feature>
<organism evidence="2 3">
    <name type="scientific">Saprolegnia diclina (strain VS20)</name>
    <dbReference type="NCBI Taxonomy" id="1156394"/>
    <lineage>
        <taxon>Eukaryota</taxon>
        <taxon>Sar</taxon>
        <taxon>Stramenopiles</taxon>
        <taxon>Oomycota</taxon>
        <taxon>Saprolegniomycetes</taxon>
        <taxon>Saprolegniales</taxon>
        <taxon>Saprolegniaceae</taxon>
        <taxon>Saprolegnia</taxon>
    </lineage>
</organism>
<evidence type="ECO:0000313" key="2">
    <source>
        <dbReference type="EMBL" id="EQC29050.1"/>
    </source>
</evidence>
<feature type="region of interest" description="Disordered" evidence="1">
    <location>
        <begin position="439"/>
        <end position="630"/>
    </location>
</feature>
<feature type="compositionally biased region" description="Polar residues" evidence="1">
    <location>
        <begin position="519"/>
        <end position="528"/>
    </location>
</feature>
<accession>T0Q6H4</accession>
<protein>
    <submittedName>
        <fullName evidence="2">Uncharacterized protein</fullName>
    </submittedName>
</protein>
<dbReference type="Proteomes" id="UP000030762">
    <property type="component" value="Unassembled WGS sequence"/>
</dbReference>
<dbReference type="EMBL" id="JH767188">
    <property type="protein sequence ID" value="EQC29050.1"/>
    <property type="molecule type" value="Genomic_DNA"/>
</dbReference>
<gene>
    <name evidence="2" type="ORF">SDRG_13205</name>
</gene>
<dbReference type="OrthoDB" id="161689at2759"/>
<sequence>MLGKKGPTELSLPRLDDRAKQHKNLKIIEQFLTAENSRELQLAQCKSREKRVLMEKEFAYQRHEESLLLDRLLHDAPPSFQDVEDDVNKMLEANKLRLESISTHKALPYKATRGGRGRPIKQPKKYGKPIKKRVAAKKPVPLIMPSLSNPTLPGAAFEGRAKTPVKRSASRVTINESDALPTFMDAYLSPDRIVVTATEHSKDVVLDVDGYQVIVHRKEVSDRPYTVGISSLRTMRSPSKPESLVADTEAALESIQLVAIEERNQVPSREAPPPTARDVEGETQALQDTELREDTASAVEPKANANEDTEVIVHERPEVAVSEGNLAPDADERTALPEPELLLADSPSDEYAGETFVIGSDSPVADSTLDEPPVTMLDTAEDIGSSSTLETTLGEQSLPATTGVETAVESDIGDADAPVIDSSELEAATSSGSEELASVFCDDAATTTPEALAEVHSGAATLPPPEPEPAGAVEPAPVFLSTVDMPLEPPSTLPEAIASEVELPTREDSGSIDGAPSDLTPSEPSTPEGSDVVEPDRSCTDVDTTAAAPDENREPPAGDTALPPTGAENEPSDIEKETAISDDRSPPCDKPAPSESTSESQQATSETTSCDETRPTSTSGSDDSASTTVQNDVVDPLQSAASMVLQRHYRGHVGRKHFQRTLYTEAQACGVLGAMPGTVQGATGWYQEPKTHVAHYFVVLATGEWKHKVKLHCRQPILTKYEMRKFVTSTIDVMDDT</sequence>
<evidence type="ECO:0000313" key="3">
    <source>
        <dbReference type="Proteomes" id="UP000030762"/>
    </source>
</evidence>
<reference evidence="2 3" key="1">
    <citation type="submission" date="2012-04" db="EMBL/GenBank/DDBJ databases">
        <title>The Genome Sequence of Saprolegnia declina VS20.</title>
        <authorList>
            <consortium name="The Broad Institute Genome Sequencing Platform"/>
            <person name="Russ C."/>
            <person name="Nusbaum C."/>
            <person name="Tyler B."/>
            <person name="van West P."/>
            <person name="Dieguez-Uribeondo J."/>
            <person name="de Bruijn I."/>
            <person name="Tripathy S."/>
            <person name="Jiang R."/>
            <person name="Young S.K."/>
            <person name="Zeng Q."/>
            <person name="Gargeya S."/>
            <person name="Fitzgerald M."/>
            <person name="Haas B."/>
            <person name="Abouelleil A."/>
            <person name="Alvarado L."/>
            <person name="Arachchi H.M."/>
            <person name="Berlin A."/>
            <person name="Chapman S.B."/>
            <person name="Goldberg J."/>
            <person name="Griggs A."/>
            <person name="Gujja S."/>
            <person name="Hansen M."/>
            <person name="Howarth C."/>
            <person name="Imamovic A."/>
            <person name="Larimer J."/>
            <person name="McCowen C."/>
            <person name="Montmayeur A."/>
            <person name="Murphy C."/>
            <person name="Neiman D."/>
            <person name="Pearson M."/>
            <person name="Priest M."/>
            <person name="Roberts A."/>
            <person name="Saif S."/>
            <person name="Shea T."/>
            <person name="Sisk P."/>
            <person name="Sykes S."/>
            <person name="Wortman J."/>
            <person name="Nusbaum C."/>
            <person name="Birren B."/>
        </authorList>
    </citation>
    <scope>NUCLEOTIDE SEQUENCE [LARGE SCALE GENOMIC DNA]</scope>
    <source>
        <strain evidence="2 3">VS20</strain>
    </source>
</reference>
<feature type="compositionally biased region" description="Basic and acidic residues" evidence="1">
    <location>
        <begin position="573"/>
        <end position="587"/>
    </location>
</feature>
<dbReference type="VEuPathDB" id="FungiDB:SDRG_13205"/>